<protein>
    <submittedName>
        <fullName evidence="2">S-adenosyl-L-methionine-dependent methyltransferase</fullName>
    </submittedName>
</protein>
<keyword evidence="1 2" id="KW-0808">Transferase</keyword>
<dbReference type="GO" id="GO:0008168">
    <property type="term" value="F:methyltransferase activity"/>
    <property type="evidence" value="ECO:0007669"/>
    <property type="project" value="UniProtKB-KW"/>
</dbReference>
<evidence type="ECO:0000256" key="1">
    <source>
        <dbReference type="ARBA" id="ARBA00022679"/>
    </source>
</evidence>
<dbReference type="EMBL" id="ML732202">
    <property type="protein sequence ID" value="KAB8074899.1"/>
    <property type="molecule type" value="Genomic_DNA"/>
</dbReference>
<name>A0A5N5X2P8_9EURO</name>
<dbReference type="Gene3D" id="3.40.50.150">
    <property type="entry name" value="Vaccinia Virus protein VP39"/>
    <property type="match status" value="1"/>
</dbReference>
<dbReference type="AlphaFoldDB" id="A0A5N5X2P8"/>
<dbReference type="PANTHER" id="PTHR43861:SF3">
    <property type="entry name" value="PUTATIVE (AFU_ORTHOLOGUE AFUA_2G14390)-RELATED"/>
    <property type="match status" value="1"/>
</dbReference>
<dbReference type="Proteomes" id="UP000326565">
    <property type="component" value="Unassembled WGS sequence"/>
</dbReference>
<proteinExistence type="predicted"/>
<keyword evidence="2" id="KW-0489">Methyltransferase</keyword>
<gene>
    <name evidence="2" type="ORF">BDV29DRAFT_172816</name>
</gene>
<reference evidence="2 3" key="1">
    <citation type="submission" date="2019-04" db="EMBL/GenBank/DDBJ databases">
        <title>Friends and foes A comparative genomics study of 23 Aspergillus species from section Flavi.</title>
        <authorList>
            <consortium name="DOE Joint Genome Institute"/>
            <person name="Kjaerbolling I."/>
            <person name="Vesth T."/>
            <person name="Frisvad J.C."/>
            <person name="Nybo J.L."/>
            <person name="Theobald S."/>
            <person name="Kildgaard S."/>
            <person name="Isbrandt T."/>
            <person name="Kuo A."/>
            <person name="Sato A."/>
            <person name="Lyhne E.K."/>
            <person name="Kogle M.E."/>
            <person name="Wiebenga A."/>
            <person name="Kun R.S."/>
            <person name="Lubbers R.J."/>
            <person name="Makela M.R."/>
            <person name="Barry K."/>
            <person name="Chovatia M."/>
            <person name="Clum A."/>
            <person name="Daum C."/>
            <person name="Haridas S."/>
            <person name="He G."/>
            <person name="LaButti K."/>
            <person name="Lipzen A."/>
            <person name="Mondo S."/>
            <person name="Riley R."/>
            <person name="Salamov A."/>
            <person name="Simmons B.A."/>
            <person name="Magnuson J.K."/>
            <person name="Henrissat B."/>
            <person name="Mortensen U.H."/>
            <person name="Larsen T.O."/>
            <person name="Devries R.P."/>
            <person name="Grigoriev I.V."/>
            <person name="Machida M."/>
            <person name="Baker S.E."/>
            <person name="Andersen M.R."/>
        </authorList>
    </citation>
    <scope>NUCLEOTIDE SEQUENCE [LARGE SCALE GENOMIC DNA]</scope>
    <source>
        <strain evidence="2 3">CBS 151.66</strain>
    </source>
</reference>
<dbReference type="OrthoDB" id="66144at2759"/>
<evidence type="ECO:0000313" key="2">
    <source>
        <dbReference type="EMBL" id="KAB8074899.1"/>
    </source>
</evidence>
<sequence length="269" mass="29941">MFSETIIQLLEIYKMAITPSAAGNERFNAEAANWDNNPSVQEATRLAYETLRPLIQRLSENTKATTGTDLDVLEVGCGTGLLTVRVAQLVREVVAIDTADGMIEMLKTKTTQPGSPGNIIPICKLLESPEDPVLPPRDEKDPWGGRRKFDLALSHLVLHHIPDLRAFLQVLLGCLKPGGRIALTDFEDFGPEAIKFHPESKLEGVERHGIPRQWMEDLLKEVGFEQVEVWVGWKLEKGIEGWEDDSGKASADSKKTMQFPFLVCEGVRP</sequence>
<evidence type="ECO:0000313" key="3">
    <source>
        <dbReference type="Proteomes" id="UP000326565"/>
    </source>
</evidence>
<keyword evidence="3" id="KW-1185">Reference proteome</keyword>
<dbReference type="CDD" id="cd02440">
    <property type="entry name" value="AdoMet_MTases"/>
    <property type="match status" value="1"/>
</dbReference>
<dbReference type="SUPFAM" id="SSF53335">
    <property type="entry name" value="S-adenosyl-L-methionine-dependent methyltransferases"/>
    <property type="match status" value="1"/>
</dbReference>
<dbReference type="PANTHER" id="PTHR43861">
    <property type="entry name" value="TRANS-ACONITATE 2-METHYLTRANSFERASE-RELATED"/>
    <property type="match status" value="1"/>
</dbReference>
<dbReference type="InterPro" id="IPR029063">
    <property type="entry name" value="SAM-dependent_MTases_sf"/>
</dbReference>
<dbReference type="Pfam" id="PF13489">
    <property type="entry name" value="Methyltransf_23"/>
    <property type="match status" value="1"/>
</dbReference>
<organism evidence="2 3">
    <name type="scientific">Aspergillus leporis</name>
    <dbReference type="NCBI Taxonomy" id="41062"/>
    <lineage>
        <taxon>Eukaryota</taxon>
        <taxon>Fungi</taxon>
        <taxon>Dikarya</taxon>
        <taxon>Ascomycota</taxon>
        <taxon>Pezizomycotina</taxon>
        <taxon>Eurotiomycetes</taxon>
        <taxon>Eurotiomycetidae</taxon>
        <taxon>Eurotiales</taxon>
        <taxon>Aspergillaceae</taxon>
        <taxon>Aspergillus</taxon>
        <taxon>Aspergillus subgen. Circumdati</taxon>
    </lineage>
</organism>
<dbReference type="GO" id="GO:0032259">
    <property type="term" value="P:methylation"/>
    <property type="evidence" value="ECO:0007669"/>
    <property type="project" value="UniProtKB-KW"/>
</dbReference>
<accession>A0A5N5X2P8</accession>